<protein>
    <submittedName>
        <fullName evidence="2">Uncharacterized protein</fullName>
    </submittedName>
</protein>
<keyword evidence="3" id="KW-1185">Reference proteome</keyword>
<gene>
    <name evidence="2" type="ORF">OHC33_009570</name>
</gene>
<comment type="caution">
    <text evidence="2">The sequence shown here is derived from an EMBL/GenBank/DDBJ whole genome shotgun (WGS) entry which is preliminary data.</text>
</comment>
<evidence type="ECO:0000313" key="3">
    <source>
        <dbReference type="Proteomes" id="UP001316803"/>
    </source>
</evidence>
<organism evidence="2 3">
    <name type="scientific">Knufia fluminis</name>
    <dbReference type="NCBI Taxonomy" id="191047"/>
    <lineage>
        <taxon>Eukaryota</taxon>
        <taxon>Fungi</taxon>
        <taxon>Dikarya</taxon>
        <taxon>Ascomycota</taxon>
        <taxon>Pezizomycotina</taxon>
        <taxon>Eurotiomycetes</taxon>
        <taxon>Chaetothyriomycetidae</taxon>
        <taxon>Chaetothyriales</taxon>
        <taxon>Trichomeriaceae</taxon>
        <taxon>Knufia</taxon>
    </lineage>
</organism>
<sequence>MSTSNKQNDNPPKTEDVEAILARLAAQLSGAHLDSLSSAIVTAEDDRKAGEYDATTITEIASQLEAIELEGEATIPPGIPEPELGDLGQEAEASQYIQTLTGARKYWTVKMLRAGTPIRQIKQLHEATDAVRMKKRLRRKGGSAGDDAVEEKPRLQYGTPEYYALSRRERLSKLAGKYRNEEVEEMRPMERSRGSEAEDDSMDVEG</sequence>
<feature type="region of interest" description="Disordered" evidence="1">
    <location>
        <begin position="176"/>
        <end position="206"/>
    </location>
</feature>
<reference evidence="2 3" key="1">
    <citation type="submission" date="2022-12" db="EMBL/GenBank/DDBJ databases">
        <title>Genomic features and morphological characterization of a novel Knufia sp. strain isolated from spacecraft assembly facility.</title>
        <authorList>
            <person name="Teixeira M."/>
            <person name="Chander A.M."/>
            <person name="Stajich J.E."/>
            <person name="Venkateswaran K."/>
        </authorList>
    </citation>
    <scope>NUCLEOTIDE SEQUENCE [LARGE SCALE GENOMIC DNA]</scope>
    <source>
        <strain evidence="2 3">FJI-L2-BK-P2</strain>
    </source>
</reference>
<name>A0AAN8I1M7_9EURO</name>
<dbReference type="Proteomes" id="UP001316803">
    <property type="component" value="Unassembled WGS sequence"/>
</dbReference>
<dbReference type="EMBL" id="JAKLMC020000036">
    <property type="protein sequence ID" value="KAK5949397.1"/>
    <property type="molecule type" value="Genomic_DNA"/>
</dbReference>
<feature type="compositionally biased region" description="Basic and acidic residues" evidence="1">
    <location>
        <begin position="176"/>
        <end position="196"/>
    </location>
</feature>
<proteinExistence type="predicted"/>
<feature type="compositionally biased region" description="Acidic residues" evidence="1">
    <location>
        <begin position="197"/>
        <end position="206"/>
    </location>
</feature>
<dbReference type="AlphaFoldDB" id="A0AAN8I1M7"/>
<accession>A0AAN8I1M7</accession>
<evidence type="ECO:0000256" key="1">
    <source>
        <dbReference type="SAM" id="MobiDB-lite"/>
    </source>
</evidence>
<evidence type="ECO:0000313" key="2">
    <source>
        <dbReference type="EMBL" id="KAK5949397.1"/>
    </source>
</evidence>